<proteinExistence type="predicted"/>
<evidence type="ECO:0008006" key="3">
    <source>
        <dbReference type="Google" id="ProtNLM"/>
    </source>
</evidence>
<evidence type="ECO:0000313" key="1">
    <source>
        <dbReference type="EMBL" id="SPS02389.1"/>
    </source>
</evidence>
<protein>
    <recommendedName>
        <fullName evidence="3">Transposase</fullName>
    </recommendedName>
</protein>
<evidence type="ECO:0000313" key="2">
    <source>
        <dbReference type="Proteomes" id="UP000256805"/>
    </source>
</evidence>
<sequence>MLWRVVRHSLDQKWSPQEISATLKRAFPYHRERHVSHETIYNAIYAYPRGRTASPAHRLSAPGPR</sequence>
<organism evidence="1 2">
    <name type="scientific">Cupriavidus taiwanensis</name>
    <dbReference type="NCBI Taxonomy" id="164546"/>
    <lineage>
        <taxon>Bacteria</taxon>
        <taxon>Pseudomonadati</taxon>
        <taxon>Pseudomonadota</taxon>
        <taxon>Betaproteobacteria</taxon>
        <taxon>Burkholderiales</taxon>
        <taxon>Burkholderiaceae</taxon>
        <taxon>Cupriavidus</taxon>
    </lineage>
</organism>
<dbReference type="Proteomes" id="UP000256805">
    <property type="component" value="Unassembled WGS sequence"/>
</dbReference>
<reference evidence="1 2" key="1">
    <citation type="submission" date="2018-01" db="EMBL/GenBank/DDBJ databases">
        <authorList>
            <person name="Gaut B.S."/>
            <person name="Morton B.R."/>
            <person name="Clegg M.T."/>
            <person name="Duvall M.R."/>
        </authorList>
    </citation>
    <scope>NUCLEOTIDE SEQUENCE [LARGE SCALE GENOMIC DNA]</scope>
    <source>
        <strain evidence="1">Cupriavidus taiwanensis cmp 52</strain>
    </source>
</reference>
<name>A0A375JBW9_9BURK</name>
<dbReference type="EMBL" id="OVTA01000071">
    <property type="protein sequence ID" value="SPS02389.1"/>
    <property type="molecule type" value="Genomic_DNA"/>
</dbReference>
<gene>
    <name evidence="1" type="ORF">CBM2634_P90016</name>
</gene>
<dbReference type="AlphaFoldDB" id="A0A375JBW9"/>
<accession>A0A375JBW9</accession>